<evidence type="ECO:0000259" key="2">
    <source>
        <dbReference type="Pfam" id="PF14420"/>
    </source>
</evidence>
<dbReference type="GeneID" id="85313638"/>
<dbReference type="AlphaFoldDB" id="A0AAJ0FLE0"/>
<gene>
    <name evidence="3" type="ORF">QBC33DRAFT_566210</name>
</gene>
<feature type="domain" description="Clr5" evidence="2">
    <location>
        <begin position="39"/>
        <end position="90"/>
    </location>
</feature>
<dbReference type="RefSeq" id="XP_060288290.1">
    <property type="nucleotide sequence ID" value="XM_060430451.1"/>
</dbReference>
<dbReference type="Pfam" id="PF14420">
    <property type="entry name" value="Clr5"/>
    <property type="match status" value="1"/>
</dbReference>
<proteinExistence type="predicted"/>
<dbReference type="Proteomes" id="UP001244011">
    <property type="component" value="Unassembled WGS sequence"/>
</dbReference>
<evidence type="ECO:0000313" key="3">
    <source>
        <dbReference type="EMBL" id="KAK1772077.1"/>
    </source>
</evidence>
<protein>
    <recommendedName>
        <fullName evidence="2">Clr5 domain-containing protein</fullName>
    </recommendedName>
</protein>
<accession>A0AAJ0FLE0</accession>
<keyword evidence="4" id="KW-1185">Reference proteome</keyword>
<reference evidence="3" key="1">
    <citation type="submission" date="2023-06" db="EMBL/GenBank/DDBJ databases">
        <title>Genome-scale phylogeny and comparative genomics of the fungal order Sordariales.</title>
        <authorList>
            <consortium name="Lawrence Berkeley National Laboratory"/>
            <person name="Hensen N."/>
            <person name="Bonometti L."/>
            <person name="Westerberg I."/>
            <person name="Brannstrom I.O."/>
            <person name="Guillou S."/>
            <person name="Cros-Aarteil S."/>
            <person name="Calhoun S."/>
            <person name="Haridas S."/>
            <person name="Kuo A."/>
            <person name="Mondo S."/>
            <person name="Pangilinan J."/>
            <person name="Riley R."/>
            <person name="Labutti K."/>
            <person name="Andreopoulos B."/>
            <person name="Lipzen A."/>
            <person name="Chen C."/>
            <person name="Yanf M."/>
            <person name="Daum C."/>
            <person name="Ng V."/>
            <person name="Clum A."/>
            <person name="Steindorff A."/>
            <person name="Ohm R."/>
            <person name="Martin F."/>
            <person name="Silar P."/>
            <person name="Natvig D."/>
            <person name="Lalanne C."/>
            <person name="Gautier V."/>
            <person name="Ament-Velasquez S.L."/>
            <person name="Kruys A."/>
            <person name="Hutchinson M.I."/>
            <person name="Powell A.J."/>
            <person name="Barry K."/>
            <person name="Miller A.N."/>
            <person name="Grigoriev I.V."/>
            <person name="Debuchy R."/>
            <person name="Gladieux P."/>
            <person name="Thoren M.H."/>
            <person name="Johannesson H."/>
        </authorList>
    </citation>
    <scope>NUCLEOTIDE SEQUENCE</scope>
    <source>
        <strain evidence="3">8032-3</strain>
    </source>
</reference>
<sequence length="142" mass="16545">MKRFRPLAAKGGPPPASQETQAPSRAAPTTKQRRYRHKNEEWELRRATISTLYHDEDKSVDEIVAILARDGFIASRRQYLNKFNLWGLQKNIRQNDMKILVAKGDARMARMGKKTTFFLNGQPLAVECLERFKNRQFIRQGR</sequence>
<dbReference type="InterPro" id="IPR025676">
    <property type="entry name" value="Clr5_dom"/>
</dbReference>
<organism evidence="3 4">
    <name type="scientific">Phialemonium atrogriseum</name>
    <dbReference type="NCBI Taxonomy" id="1093897"/>
    <lineage>
        <taxon>Eukaryota</taxon>
        <taxon>Fungi</taxon>
        <taxon>Dikarya</taxon>
        <taxon>Ascomycota</taxon>
        <taxon>Pezizomycotina</taxon>
        <taxon>Sordariomycetes</taxon>
        <taxon>Sordariomycetidae</taxon>
        <taxon>Cephalothecales</taxon>
        <taxon>Cephalothecaceae</taxon>
        <taxon>Phialemonium</taxon>
    </lineage>
</organism>
<dbReference type="EMBL" id="MU838998">
    <property type="protein sequence ID" value="KAK1772077.1"/>
    <property type="molecule type" value="Genomic_DNA"/>
</dbReference>
<evidence type="ECO:0000313" key="4">
    <source>
        <dbReference type="Proteomes" id="UP001244011"/>
    </source>
</evidence>
<dbReference type="PANTHER" id="PTHR38788">
    <property type="entry name" value="CLR5 DOMAIN-CONTAINING PROTEIN"/>
    <property type="match status" value="1"/>
</dbReference>
<dbReference type="PANTHER" id="PTHR38788:SF3">
    <property type="entry name" value="CLR5 DOMAIN-CONTAINING PROTEIN"/>
    <property type="match status" value="1"/>
</dbReference>
<feature type="region of interest" description="Disordered" evidence="1">
    <location>
        <begin position="1"/>
        <end position="38"/>
    </location>
</feature>
<name>A0AAJ0FLE0_9PEZI</name>
<feature type="compositionally biased region" description="Polar residues" evidence="1">
    <location>
        <begin position="17"/>
        <end position="30"/>
    </location>
</feature>
<evidence type="ECO:0000256" key="1">
    <source>
        <dbReference type="SAM" id="MobiDB-lite"/>
    </source>
</evidence>
<comment type="caution">
    <text evidence="3">The sequence shown here is derived from an EMBL/GenBank/DDBJ whole genome shotgun (WGS) entry which is preliminary data.</text>
</comment>